<feature type="signal peptide" evidence="1">
    <location>
        <begin position="1"/>
        <end position="30"/>
    </location>
</feature>
<feature type="chain" id="PRO_5022992619" evidence="1">
    <location>
        <begin position="31"/>
        <end position="386"/>
    </location>
</feature>
<name>A0A5B9WE36_9BACT</name>
<dbReference type="OrthoDB" id="6397760at2"/>
<proteinExistence type="predicted"/>
<dbReference type="PANTHER" id="PTHR11261">
    <property type="entry name" value="INTERPHOTORECEPTOR RETINOID-BINDING PROTEIN"/>
    <property type="match status" value="1"/>
</dbReference>
<dbReference type="PANTHER" id="PTHR11261:SF3">
    <property type="entry name" value="RETINOL-BINDING PROTEIN 3"/>
    <property type="match status" value="1"/>
</dbReference>
<evidence type="ECO:0000256" key="1">
    <source>
        <dbReference type="SAM" id="SignalP"/>
    </source>
</evidence>
<dbReference type="GO" id="GO:0008236">
    <property type="term" value="F:serine-type peptidase activity"/>
    <property type="evidence" value="ECO:0007669"/>
    <property type="project" value="InterPro"/>
</dbReference>
<feature type="domain" description="Tail specific protease" evidence="2">
    <location>
        <begin position="131"/>
        <end position="329"/>
    </location>
</feature>
<dbReference type="Gene3D" id="3.30.750.44">
    <property type="match status" value="1"/>
</dbReference>
<dbReference type="SUPFAM" id="SSF52096">
    <property type="entry name" value="ClpP/crotonase"/>
    <property type="match status" value="1"/>
</dbReference>
<dbReference type="RefSeq" id="WP_148598234.1">
    <property type="nucleotide sequence ID" value="NZ_CP042997.1"/>
</dbReference>
<gene>
    <name evidence="3" type="ORF">OJF2_74520</name>
</gene>
<dbReference type="Proteomes" id="UP000324233">
    <property type="component" value="Chromosome"/>
</dbReference>
<dbReference type="GO" id="GO:0006508">
    <property type="term" value="P:proteolysis"/>
    <property type="evidence" value="ECO:0007669"/>
    <property type="project" value="UniProtKB-KW"/>
</dbReference>
<protein>
    <submittedName>
        <fullName evidence="3">Carboxy-terminal protease</fullName>
    </submittedName>
</protein>
<keyword evidence="3" id="KW-0378">Hydrolase</keyword>
<dbReference type="KEGG" id="agv:OJF2_74520"/>
<dbReference type="CDD" id="cd07563">
    <property type="entry name" value="Peptidase_S41_IRBP"/>
    <property type="match status" value="1"/>
</dbReference>
<dbReference type="Pfam" id="PF11918">
    <property type="entry name" value="Peptidase_S41_N"/>
    <property type="match status" value="1"/>
</dbReference>
<reference evidence="3 4" key="1">
    <citation type="submission" date="2019-08" db="EMBL/GenBank/DDBJ databases">
        <title>Deep-cultivation of Planctomycetes and their phenomic and genomic characterization uncovers novel biology.</title>
        <authorList>
            <person name="Wiegand S."/>
            <person name="Jogler M."/>
            <person name="Boedeker C."/>
            <person name="Pinto D."/>
            <person name="Vollmers J."/>
            <person name="Rivas-Marin E."/>
            <person name="Kohn T."/>
            <person name="Peeters S.H."/>
            <person name="Heuer A."/>
            <person name="Rast P."/>
            <person name="Oberbeckmann S."/>
            <person name="Bunk B."/>
            <person name="Jeske O."/>
            <person name="Meyerdierks A."/>
            <person name="Storesund J.E."/>
            <person name="Kallscheuer N."/>
            <person name="Luecker S."/>
            <person name="Lage O.M."/>
            <person name="Pohl T."/>
            <person name="Merkel B.J."/>
            <person name="Hornburger P."/>
            <person name="Mueller R.-W."/>
            <person name="Bruemmer F."/>
            <person name="Labrenz M."/>
            <person name="Spormann A.M."/>
            <person name="Op den Camp H."/>
            <person name="Overmann J."/>
            <person name="Amann R."/>
            <person name="Jetten M.S.M."/>
            <person name="Mascher T."/>
            <person name="Medema M.H."/>
            <person name="Devos D.P."/>
            <person name="Kaster A.-K."/>
            <person name="Ovreas L."/>
            <person name="Rohde M."/>
            <person name="Galperin M.Y."/>
            <person name="Jogler C."/>
        </authorList>
    </citation>
    <scope>NUCLEOTIDE SEQUENCE [LARGE SCALE GENOMIC DNA]</scope>
    <source>
        <strain evidence="3 4">OJF2</strain>
    </source>
</reference>
<evidence type="ECO:0000259" key="2">
    <source>
        <dbReference type="SMART" id="SM00245"/>
    </source>
</evidence>
<dbReference type="SMART" id="SM00245">
    <property type="entry name" value="TSPc"/>
    <property type="match status" value="1"/>
</dbReference>
<sequence precursor="true">MVRPRTNAPSALAFALALALASWHPGAVHAQGPPPDQPDLKIDAKARGEVIDALVAALDKEYVFPETAAKMAKDLRRRLEAKEYEGIAGAKEFARTLTDHLRAISKDKHLGVDYSYEAVPVSPPGAPSGPPPEERERMKQFAARVNYGFEKVERLEGNVGYLNLRGFMPPEIAGETAAAAMTFLGHSDALIIDLRQNNGGEPAMVAFLTSYLFDGEPVHVNDLYFRPEDRTQQWWTLSYVPGKKLGKDKPVFVLTSRQSFSAAEEFAYNLKNLKRARIVGETTGGGAHPGEMRRLAEHFAAFIPNGRAINPISRTNWEGTGVSPDIESPAEHALKAAHVAALEAIFQADPQPQDRMRADHFRKAIDRLRRELDDARSKPAAKPEPH</sequence>
<evidence type="ECO:0000313" key="3">
    <source>
        <dbReference type="EMBL" id="QEH38842.1"/>
    </source>
</evidence>
<dbReference type="AlphaFoldDB" id="A0A5B9WE36"/>
<organism evidence="3 4">
    <name type="scientific">Aquisphaera giovannonii</name>
    <dbReference type="NCBI Taxonomy" id="406548"/>
    <lineage>
        <taxon>Bacteria</taxon>
        <taxon>Pseudomonadati</taxon>
        <taxon>Planctomycetota</taxon>
        <taxon>Planctomycetia</taxon>
        <taxon>Isosphaerales</taxon>
        <taxon>Isosphaeraceae</taxon>
        <taxon>Aquisphaera</taxon>
    </lineage>
</organism>
<dbReference type="InterPro" id="IPR005151">
    <property type="entry name" value="Tail-specific_protease"/>
</dbReference>
<keyword evidence="3" id="KW-0645">Protease</keyword>
<dbReference type="InterPro" id="IPR029045">
    <property type="entry name" value="ClpP/crotonase-like_dom_sf"/>
</dbReference>
<dbReference type="EMBL" id="CP042997">
    <property type="protein sequence ID" value="QEH38842.1"/>
    <property type="molecule type" value="Genomic_DNA"/>
</dbReference>
<dbReference type="Pfam" id="PF03572">
    <property type="entry name" value="Peptidase_S41"/>
    <property type="match status" value="1"/>
</dbReference>
<dbReference type="Gene3D" id="3.90.226.10">
    <property type="entry name" value="2-enoyl-CoA Hydratase, Chain A, domain 1"/>
    <property type="match status" value="1"/>
</dbReference>
<accession>A0A5B9WE36</accession>
<evidence type="ECO:0000313" key="4">
    <source>
        <dbReference type="Proteomes" id="UP000324233"/>
    </source>
</evidence>
<keyword evidence="4" id="KW-1185">Reference proteome</keyword>
<keyword evidence="1" id="KW-0732">Signal</keyword>